<organism evidence="2 3">
    <name type="scientific">Oceanisphaera arctica</name>
    <dbReference type="NCBI Taxonomy" id="641510"/>
    <lineage>
        <taxon>Bacteria</taxon>
        <taxon>Pseudomonadati</taxon>
        <taxon>Pseudomonadota</taxon>
        <taxon>Gammaproteobacteria</taxon>
        <taxon>Aeromonadales</taxon>
        <taxon>Aeromonadaceae</taxon>
        <taxon>Oceanisphaera</taxon>
    </lineage>
</organism>
<keyword evidence="3" id="KW-1185">Reference proteome</keyword>
<keyword evidence="1" id="KW-0175">Coiled coil</keyword>
<accession>A0A2P5TR27</accession>
<proteinExistence type="predicted"/>
<comment type="caution">
    <text evidence="2">The sequence shown here is derived from an EMBL/GenBank/DDBJ whole genome shotgun (WGS) entry which is preliminary data.</text>
</comment>
<evidence type="ECO:0000313" key="2">
    <source>
        <dbReference type="EMBL" id="PPL18266.1"/>
    </source>
</evidence>
<protein>
    <submittedName>
        <fullName evidence="2">Uncharacterized protein</fullName>
    </submittedName>
</protein>
<dbReference type="Proteomes" id="UP000242231">
    <property type="component" value="Unassembled WGS sequence"/>
</dbReference>
<name>A0A2P5TR27_9GAMM</name>
<evidence type="ECO:0000313" key="3">
    <source>
        <dbReference type="Proteomes" id="UP000242231"/>
    </source>
</evidence>
<evidence type="ECO:0000256" key="1">
    <source>
        <dbReference type="SAM" id="Coils"/>
    </source>
</evidence>
<dbReference type="AlphaFoldDB" id="A0A2P5TR27"/>
<dbReference type="EMBL" id="MPZM01000002">
    <property type="protein sequence ID" value="PPL18266.1"/>
    <property type="molecule type" value="Genomic_DNA"/>
</dbReference>
<sequence length="302" mass="35163">MQQREMADDLAELEAATTHLLEDTSTQEINIDQLYQQLIKQAQQSVQHSALLSRLDEEEQKNHEVVTLLHSMQGELKVLQQQNTGYENALHQHKHQAESLGEELQRLQVTKNVLKQKSDSAQAELHHIQQNKQDVEEENELILQQLHLVQEELERYYRDNQQLAQQLAHQQQQLAENSQQLQKLTTSFSWKVTIPIRALGKTFRKTTPEQRSLKQQITLLKKSTLFDTEWYLSTYPDVAESGMLAIKHYLKVGAFEGRNPSEHFDTNWYLKLYSDVVEAELNPLVHYLKYGQKEGREPKATS</sequence>
<gene>
    <name evidence="2" type="ORF">UN63_01785</name>
</gene>
<feature type="coiled-coil region" evidence="1">
    <location>
        <begin position="69"/>
        <end position="187"/>
    </location>
</feature>
<reference evidence="3" key="1">
    <citation type="submission" date="2016-11" db="EMBL/GenBank/DDBJ databases">
        <authorList>
            <person name="Sisinthy S."/>
            <person name="Ara S."/>
            <person name="Gundlapally S.R."/>
        </authorList>
    </citation>
    <scope>NUCLEOTIDE SEQUENCE [LARGE SCALE GENOMIC DNA]</scope>
    <source>
        <strain evidence="3">V1-41</strain>
    </source>
</reference>